<keyword evidence="2 4" id="KW-0645">Protease</keyword>
<dbReference type="RefSeq" id="WP_141783540.1">
    <property type="nucleotide sequence ID" value="NZ_BAAAIK010000003.1"/>
</dbReference>
<dbReference type="PRINTS" id="PR00127">
    <property type="entry name" value="CLPPROTEASEP"/>
</dbReference>
<evidence type="ECO:0000313" key="5">
    <source>
        <dbReference type="Proteomes" id="UP000319516"/>
    </source>
</evidence>
<dbReference type="GO" id="GO:0004176">
    <property type="term" value="F:ATP-dependent peptidase activity"/>
    <property type="evidence" value="ECO:0007669"/>
    <property type="project" value="InterPro"/>
</dbReference>
<dbReference type="GO" id="GO:0006515">
    <property type="term" value="P:protein quality control for misfolded or incompletely synthesized proteins"/>
    <property type="evidence" value="ECO:0007669"/>
    <property type="project" value="TreeGrafter"/>
</dbReference>
<accession>A0A542YME9</accession>
<dbReference type="Pfam" id="PF00574">
    <property type="entry name" value="CLP_protease"/>
    <property type="match status" value="1"/>
</dbReference>
<comment type="similarity">
    <text evidence="1 2 3">Belongs to the peptidase S14 family.</text>
</comment>
<dbReference type="EMBL" id="VFOP01000001">
    <property type="protein sequence ID" value="TQL49265.1"/>
    <property type="molecule type" value="Genomic_DNA"/>
</dbReference>
<dbReference type="GO" id="GO:0005737">
    <property type="term" value="C:cytoplasm"/>
    <property type="evidence" value="ECO:0007669"/>
    <property type="project" value="UniProtKB-SubCell"/>
</dbReference>
<dbReference type="OrthoDB" id="9802800at2"/>
<dbReference type="SUPFAM" id="SSF52096">
    <property type="entry name" value="ClpP/crotonase"/>
    <property type="match status" value="1"/>
</dbReference>
<comment type="catalytic activity">
    <reaction evidence="2">
        <text>Hydrolysis of proteins to small peptides in the presence of ATP and magnesium. alpha-casein is the usual test substrate. In the absence of ATP, only oligopeptides shorter than five residues are hydrolyzed (such as succinyl-Leu-Tyr-|-NHMec, and Leu-Tyr-Leu-|-Tyr-Trp, in which cleavage of the -Tyr-|-Leu- and -Tyr-|-Trp bonds also occurs).</text>
        <dbReference type="EC" id="3.4.21.92"/>
    </reaction>
</comment>
<reference evidence="4 5" key="1">
    <citation type="submission" date="2019-06" db="EMBL/GenBank/DDBJ databases">
        <title>Sequencing the genomes of 1000 actinobacteria strains.</title>
        <authorList>
            <person name="Klenk H.-P."/>
        </authorList>
    </citation>
    <scope>NUCLEOTIDE SEQUENCE [LARGE SCALE GENOMIC DNA]</scope>
    <source>
        <strain evidence="4 5">DSM 12335</strain>
    </source>
</reference>
<dbReference type="InterPro" id="IPR023562">
    <property type="entry name" value="ClpP/TepA"/>
</dbReference>
<dbReference type="InterPro" id="IPR029045">
    <property type="entry name" value="ClpP/crotonase-like_dom_sf"/>
</dbReference>
<comment type="caution">
    <text evidence="2">Lacks conserved residue(s) required for the propagation of feature annotation.</text>
</comment>
<evidence type="ECO:0000256" key="3">
    <source>
        <dbReference type="RuleBase" id="RU003567"/>
    </source>
</evidence>
<dbReference type="HAMAP" id="MF_00444">
    <property type="entry name" value="ClpP"/>
    <property type="match status" value="1"/>
</dbReference>
<evidence type="ECO:0000256" key="2">
    <source>
        <dbReference type="HAMAP-Rule" id="MF_00444"/>
    </source>
</evidence>
<comment type="subcellular location">
    <subcellularLocation>
        <location evidence="2">Cytoplasm</location>
    </subcellularLocation>
</comment>
<protein>
    <recommendedName>
        <fullName evidence="2 3">ATP-dependent Clp protease proteolytic subunit</fullName>
        <ecNumber evidence="2">3.4.21.92</ecNumber>
    </recommendedName>
    <alternativeName>
        <fullName evidence="2">Endopeptidase Clp</fullName>
    </alternativeName>
</protein>
<dbReference type="AlphaFoldDB" id="A0A542YME9"/>
<sequence length="208" mass="22407">MSSYPIPNVIVQHPRGDRVTDVYSHLLSERVIYLGTEIDDGVANTVVAQLLHLEADRPEAEINLYINSPGGSLTATLAIYDAMQFIRSPVATTGLGQAGANAGLLLAAGSPGRRGVLPHARVLLHQLSAQSRGTIPDLIVEAEEVSRLRNEAELVLSRHTGQSVERLRRDTDRDLVLTPQAAVDYGIADHVIAYRKEVLAPDPVPATA</sequence>
<comment type="caution">
    <text evidence="4">The sequence shown here is derived from an EMBL/GenBank/DDBJ whole genome shotgun (WGS) entry which is preliminary data.</text>
</comment>
<evidence type="ECO:0000256" key="1">
    <source>
        <dbReference type="ARBA" id="ARBA00007039"/>
    </source>
</evidence>
<dbReference type="CDD" id="cd07017">
    <property type="entry name" value="S14_ClpP_2"/>
    <property type="match status" value="1"/>
</dbReference>
<keyword evidence="2" id="KW-0378">Hydrolase</keyword>
<dbReference type="Proteomes" id="UP000319516">
    <property type="component" value="Unassembled WGS sequence"/>
</dbReference>
<comment type="subunit">
    <text evidence="2">Fourteen ClpP subunits assemble into 2 heptameric rings which stack back to back to give a disk-like structure with a central cavity, resembling the structure of eukaryotic proteasomes.</text>
</comment>
<keyword evidence="5" id="KW-1185">Reference proteome</keyword>
<keyword evidence="2" id="KW-0963">Cytoplasm</keyword>
<dbReference type="GO" id="GO:0004252">
    <property type="term" value="F:serine-type endopeptidase activity"/>
    <property type="evidence" value="ECO:0007669"/>
    <property type="project" value="UniProtKB-UniRule"/>
</dbReference>
<keyword evidence="2" id="KW-0720">Serine protease</keyword>
<gene>
    <name evidence="2" type="primary">clpP</name>
    <name evidence="4" type="ORF">FB467_0330</name>
</gene>
<name>A0A542YME9_9MICO</name>
<evidence type="ECO:0000313" key="4">
    <source>
        <dbReference type="EMBL" id="TQL49265.1"/>
    </source>
</evidence>
<proteinExistence type="inferred from homology"/>
<dbReference type="PANTHER" id="PTHR10381:SF26">
    <property type="entry name" value="ATP-DEPENDENT CLP PROTEASE PROTEOLYTIC SUBUNIT-LIKE-RELATED"/>
    <property type="match status" value="1"/>
</dbReference>
<dbReference type="GO" id="GO:0051117">
    <property type="term" value="F:ATPase binding"/>
    <property type="evidence" value="ECO:0007669"/>
    <property type="project" value="TreeGrafter"/>
</dbReference>
<dbReference type="InterPro" id="IPR001907">
    <property type="entry name" value="ClpP"/>
</dbReference>
<dbReference type="GO" id="GO:0009368">
    <property type="term" value="C:endopeptidase Clp complex"/>
    <property type="evidence" value="ECO:0007669"/>
    <property type="project" value="TreeGrafter"/>
</dbReference>
<dbReference type="EC" id="3.4.21.92" evidence="2"/>
<dbReference type="PANTHER" id="PTHR10381">
    <property type="entry name" value="ATP-DEPENDENT CLP PROTEASE PROTEOLYTIC SUBUNIT"/>
    <property type="match status" value="1"/>
</dbReference>
<dbReference type="Gene3D" id="3.90.226.10">
    <property type="entry name" value="2-enoyl-CoA Hydratase, Chain A, domain 1"/>
    <property type="match status" value="1"/>
</dbReference>
<feature type="active site" evidence="2">
    <location>
        <position position="125"/>
    </location>
</feature>
<organism evidence="4 5">
    <name type="scientific">Ornithinicoccus hortensis</name>
    <dbReference type="NCBI Taxonomy" id="82346"/>
    <lineage>
        <taxon>Bacteria</taxon>
        <taxon>Bacillati</taxon>
        <taxon>Actinomycetota</taxon>
        <taxon>Actinomycetes</taxon>
        <taxon>Micrococcales</taxon>
        <taxon>Intrasporangiaceae</taxon>
        <taxon>Ornithinicoccus</taxon>
    </lineage>
</organism>
<comment type="function">
    <text evidence="2">Cleaves peptides in various proteins in a process that requires ATP hydrolysis. Has a chymotrypsin-like activity. Plays a major role in the degradation of misfolded proteins.</text>
</comment>